<comment type="caution">
    <text evidence="2">The sequence shown here is derived from an EMBL/GenBank/DDBJ whole genome shotgun (WGS) entry which is preliminary data.</text>
</comment>
<keyword evidence="1" id="KW-0472">Membrane</keyword>
<keyword evidence="1" id="KW-1133">Transmembrane helix</keyword>
<dbReference type="EMBL" id="LBVO01000051">
    <property type="protein sequence ID" value="KKQ87515.1"/>
    <property type="molecule type" value="Genomic_DNA"/>
</dbReference>
<organism evidence="2 3">
    <name type="scientific">Berkelbacteria bacterium GW2011_GWA2_38_9</name>
    <dbReference type="NCBI Taxonomy" id="1618334"/>
    <lineage>
        <taxon>Bacteria</taxon>
        <taxon>Candidatus Berkelbacteria</taxon>
    </lineage>
</organism>
<keyword evidence="1" id="KW-0812">Transmembrane</keyword>
<reference evidence="2 3" key="1">
    <citation type="journal article" date="2015" name="Nature">
        <title>rRNA introns, odd ribosomes, and small enigmatic genomes across a large radiation of phyla.</title>
        <authorList>
            <person name="Brown C.T."/>
            <person name="Hug L.A."/>
            <person name="Thomas B.C."/>
            <person name="Sharon I."/>
            <person name="Castelle C.J."/>
            <person name="Singh A."/>
            <person name="Wilkins M.J."/>
            <person name="Williams K.H."/>
            <person name="Banfield J.F."/>
        </authorList>
    </citation>
    <scope>NUCLEOTIDE SEQUENCE [LARGE SCALE GENOMIC DNA]</scope>
</reference>
<protein>
    <submittedName>
        <fullName evidence="2">Uncharacterized protein</fullName>
    </submittedName>
</protein>
<evidence type="ECO:0000313" key="3">
    <source>
        <dbReference type="Proteomes" id="UP000033934"/>
    </source>
</evidence>
<dbReference type="AlphaFoldDB" id="A0A0G0LHT6"/>
<evidence type="ECO:0000313" key="2">
    <source>
        <dbReference type="EMBL" id="KKQ87515.1"/>
    </source>
</evidence>
<accession>A0A0G0LHT6</accession>
<evidence type="ECO:0000256" key="1">
    <source>
        <dbReference type="SAM" id="Phobius"/>
    </source>
</evidence>
<sequence>MIRKIIAPLLLFISGIINLFPKTSASIVDFGYGPITIQTIIGLIAVILAIALLSAITFSNNGDKK</sequence>
<proteinExistence type="predicted"/>
<feature type="transmembrane region" description="Helical" evidence="1">
    <location>
        <begin position="35"/>
        <end position="58"/>
    </location>
</feature>
<dbReference type="Proteomes" id="UP000033934">
    <property type="component" value="Unassembled WGS sequence"/>
</dbReference>
<gene>
    <name evidence="2" type="ORF">UT11_C0051G0008</name>
</gene>
<name>A0A0G0LHT6_9BACT</name>